<gene>
    <name evidence="1" type="ORF">CFP56_020070</name>
</gene>
<reference evidence="1 2" key="1">
    <citation type="journal article" date="2018" name="Sci. Data">
        <title>The draft genome sequence of cork oak.</title>
        <authorList>
            <person name="Ramos A.M."/>
            <person name="Usie A."/>
            <person name="Barbosa P."/>
            <person name="Barros P.M."/>
            <person name="Capote T."/>
            <person name="Chaves I."/>
            <person name="Simoes F."/>
            <person name="Abreu I."/>
            <person name="Carrasquinho I."/>
            <person name="Faro C."/>
            <person name="Guimaraes J.B."/>
            <person name="Mendonca D."/>
            <person name="Nobrega F."/>
            <person name="Rodrigues L."/>
            <person name="Saibo N.J.M."/>
            <person name="Varela M.C."/>
            <person name="Egas C."/>
            <person name="Matos J."/>
            <person name="Miguel C.M."/>
            <person name="Oliveira M.M."/>
            <person name="Ricardo C.P."/>
            <person name="Goncalves S."/>
        </authorList>
    </citation>
    <scope>NUCLEOTIDE SEQUENCE [LARGE SCALE GENOMIC DNA]</scope>
    <source>
        <strain evidence="2">cv. HL8</strain>
    </source>
</reference>
<dbReference type="EMBL" id="PKMF04000310">
    <property type="protein sequence ID" value="KAK7838274.1"/>
    <property type="molecule type" value="Genomic_DNA"/>
</dbReference>
<dbReference type="AlphaFoldDB" id="A0AAW0KIT7"/>
<dbReference type="Proteomes" id="UP000237347">
    <property type="component" value="Unassembled WGS sequence"/>
</dbReference>
<evidence type="ECO:0000313" key="1">
    <source>
        <dbReference type="EMBL" id="KAK7838274.1"/>
    </source>
</evidence>
<evidence type="ECO:0000313" key="2">
    <source>
        <dbReference type="Proteomes" id="UP000237347"/>
    </source>
</evidence>
<sequence length="78" mass="8719">MVAKMLTAKYLFSRLTGKKNKGAIYQMLPDLSNLRFYFNPNLFLGGPNEQIGQSCVSIQPGCKFLDGSIINPVKQYNS</sequence>
<comment type="caution">
    <text evidence="1">The sequence shown here is derived from an EMBL/GenBank/DDBJ whole genome shotgun (WGS) entry which is preliminary data.</text>
</comment>
<protein>
    <submittedName>
        <fullName evidence="1">Uncharacterized protein</fullName>
    </submittedName>
</protein>
<proteinExistence type="predicted"/>
<name>A0AAW0KIT7_QUESU</name>
<keyword evidence="2" id="KW-1185">Reference proteome</keyword>
<organism evidence="1 2">
    <name type="scientific">Quercus suber</name>
    <name type="common">Cork oak</name>
    <dbReference type="NCBI Taxonomy" id="58331"/>
    <lineage>
        <taxon>Eukaryota</taxon>
        <taxon>Viridiplantae</taxon>
        <taxon>Streptophyta</taxon>
        <taxon>Embryophyta</taxon>
        <taxon>Tracheophyta</taxon>
        <taxon>Spermatophyta</taxon>
        <taxon>Magnoliopsida</taxon>
        <taxon>eudicotyledons</taxon>
        <taxon>Gunneridae</taxon>
        <taxon>Pentapetalae</taxon>
        <taxon>rosids</taxon>
        <taxon>fabids</taxon>
        <taxon>Fagales</taxon>
        <taxon>Fagaceae</taxon>
        <taxon>Quercus</taxon>
    </lineage>
</organism>
<accession>A0AAW0KIT7</accession>